<dbReference type="Gene3D" id="3.40.50.150">
    <property type="entry name" value="Vaccinia Virus protein VP39"/>
    <property type="match status" value="1"/>
</dbReference>
<keyword evidence="1" id="KW-0698">rRNA processing</keyword>
<dbReference type="RefSeq" id="WP_106762978.1">
    <property type="nucleotide sequence ID" value="NZ_PXNP01000085.1"/>
</dbReference>
<dbReference type="PANTHER" id="PTHR37426">
    <property type="entry name" value="RIBOSOMAL RNA LARGE SUBUNIT METHYLTRANSFERASE J"/>
    <property type="match status" value="1"/>
</dbReference>
<keyword evidence="1 2" id="KW-0808">Transferase</keyword>
<organism evidence="2 3">
    <name type="scientific">Marinobacter fuscus</name>
    <dbReference type="NCBI Taxonomy" id="2109942"/>
    <lineage>
        <taxon>Bacteria</taxon>
        <taxon>Pseudomonadati</taxon>
        <taxon>Pseudomonadota</taxon>
        <taxon>Gammaproteobacteria</taxon>
        <taxon>Pseudomonadales</taxon>
        <taxon>Marinobacteraceae</taxon>
        <taxon>Marinobacter</taxon>
    </lineage>
</organism>
<dbReference type="PANTHER" id="PTHR37426:SF1">
    <property type="entry name" value="RIBOSOMAL RNA LARGE SUBUNIT METHYLTRANSFERASE J"/>
    <property type="match status" value="1"/>
</dbReference>
<dbReference type="GO" id="GO:0005829">
    <property type="term" value="C:cytosol"/>
    <property type="evidence" value="ECO:0007669"/>
    <property type="project" value="TreeGrafter"/>
</dbReference>
<dbReference type="InterPro" id="IPR029063">
    <property type="entry name" value="SAM-dependent_MTases_sf"/>
</dbReference>
<reference evidence="2 3" key="1">
    <citation type="submission" date="2018-03" db="EMBL/GenBank/DDBJ databases">
        <title>Marinobacter brunus sp. nov., a marine bacterium of Gamma-proteobacteria isolated from the surface seawater of the South China Sea.</title>
        <authorList>
            <person name="Cheng H."/>
            <person name="Wu Y.-H."/>
            <person name="Xamxidin M."/>
            <person name="Xu X.-W."/>
        </authorList>
    </citation>
    <scope>NUCLEOTIDE SEQUENCE [LARGE SCALE GENOMIC DNA]</scope>
    <source>
        <strain evidence="2 3">NH169-3</strain>
    </source>
</reference>
<proteinExistence type="inferred from homology"/>
<comment type="function">
    <text evidence="1">Specifically methylates the adenine in position 2030 of 23S rRNA.</text>
</comment>
<feature type="active site" description="Proton acceptor" evidence="1">
    <location>
        <position position="168"/>
    </location>
</feature>
<dbReference type="GO" id="GO:0070475">
    <property type="term" value="P:rRNA base methylation"/>
    <property type="evidence" value="ECO:0007669"/>
    <property type="project" value="UniProtKB-UniRule"/>
</dbReference>
<dbReference type="OrthoDB" id="9791274at2"/>
<feature type="binding site" evidence="1">
    <location>
        <position position="168"/>
    </location>
    <ligand>
        <name>S-adenosyl-L-methionine</name>
        <dbReference type="ChEBI" id="CHEBI:59789"/>
    </ligand>
</feature>
<keyword evidence="3" id="KW-1185">Reference proteome</keyword>
<comment type="caution">
    <text evidence="2">The sequence shown here is derived from an EMBL/GenBank/DDBJ whole genome shotgun (WGS) entry which is preliminary data.</text>
</comment>
<feature type="binding site" evidence="1">
    <location>
        <begin position="147"/>
        <end position="148"/>
    </location>
    <ligand>
        <name>S-adenosyl-L-methionine</name>
        <dbReference type="ChEBI" id="CHEBI:59789"/>
    </ligand>
</feature>
<comment type="subunit">
    <text evidence="1">Monomer.</text>
</comment>
<feature type="binding site" evidence="1">
    <location>
        <position position="123"/>
    </location>
    <ligand>
        <name>S-adenosyl-L-methionine</name>
        <dbReference type="ChEBI" id="CHEBI:59789"/>
    </ligand>
</feature>
<feature type="binding site" evidence="1">
    <location>
        <position position="42"/>
    </location>
    <ligand>
        <name>S-adenosyl-L-methionine</name>
        <dbReference type="ChEBI" id="CHEBI:59789"/>
    </ligand>
</feature>
<comment type="catalytic activity">
    <reaction evidence="1">
        <text>adenosine(2030) in 23S rRNA + S-adenosyl-L-methionine = N(6)-methyladenosine(2030) in 23S rRNA + S-adenosyl-L-homocysteine + H(+)</text>
        <dbReference type="Rhea" id="RHEA:43736"/>
        <dbReference type="Rhea" id="RHEA-COMP:10668"/>
        <dbReference type="Rhea" id="RHEA-COMP:10669"/>
        <dbReference type="ChEBI" id="CHEBI:15378"/>
        <dbReference type="ChEBI" id="CHEBI:57856"/>
        <dbReference type="ChEBI" id="CHEBI:59789"/>
        <dbReference type="ChEBI" id="CHEBI:74411"/>
        <dbReference type="ChEBI" id="CHEBI:74449"/>
        <dbReference type="EC" id="2.1.1.266"/>
    </reaction>
</comment>
<sequence>MLSYLHAFHAGNFADVQKHAALALVLTMMHAKKTAIACFDTHAGSAIYDLESERARKTAEADEGVRKLWPLRSQLAASDWAPFIEVIADANQGRAPKTLQVYPGSPAWFAAFSRPGDSVTAFELHPSEEQQLARWGQQAGIRVRHEDGLKGLLKSLPPPQPRLLALIDPSYEVKSDYESVAQALTKAWKKCRHGVFLVWYPILTSGLEQRLLSALKSEAAVRKTLRNEVRLQAPPERGMMGSGMLVVNPPWGFEQRMAAMMEDLQGAERLGLNHTLDWLVPE</sequence>
<feature type="binding site" evidence="1">
    <location>
        <position position="19"/>
    </location>
    <ligand>
        <name>S-adenosyl-L-methionine</name>
        <dbReference type="ChEBI" id="CHEBI:59789"/>
    </ligand>
</feature>
<feature type="binding site" evidence="1">
    <location>
        <position position="105"/>
    </location>
    <ligand>
        <name>S-adenosyl-L-methionine</name>
        <dbReference type="ChEBI" id="CHEBI:59789"/>
    </ligand>
</feature>
<dbReference type="HAMAP" id="MF_00934">
    <property type="entry name" value="23SrRNA_methyltr_J"/>
    <property type="match status" value="1"/>
</dbReference>
<feature type="site" description="Interaction with substrate rRNA" evidence="1">
    <location>
        <position position="4"/>
    </location>
</feature>
<dbReference type="InterPro" id="IPR007473">
    <property type="entry name" value="RlmJ"/>
</dbReference>
<name>A0A2T1K7D8_9GAMM</name>
<dbReference type="GO" id="GO:0003723">
    <property type="term" value="F:RNA binding"/>
    <property type="evidence" value="ECO:0007669"/>
    <property type="project" value="UniProtKB-UniRule"/>
</dbReference>
<evidence type="ECO:0000256" key="1">
    <source>
        <dbReference type="HAMAP-Rule" id="MF_00934"/>
    </source>
</evidence>
<dbReference type="EC" id="2.1.1.266" evidence="1"/>
<gene>
    <name evidence="1" type="primary">rlmJ</name>
    <name evidence="2" type="ORF">C7H09_12065</name>
</gene>
<dbReference type="Pfam" id="PF04378">
    <property type="entry name" value="RsmJ"/>
    <property type="match status" value="1"/>
</dbReference>
<keyword evidence="1" id="KW-0949">S-adenosyl-L-methionine</keyword>
<evidence type="ECO:0000313" key="2">
    <source>
        <dbReference type="EMBL" id="PSF06066.1"/>
    </source>
</evidence>
<dbReference type="SUPFAM" id="SSF53335">
    <property type="entry name" value="S-adenosyl-L-methionine-dependent methyltransferases"/>
    <property type="match status" value="1"/>
</dbReference>
<keyword evidence="1" id="KW-0694">RNA-binding</keyword>
<accession>A0A2T1K7D8</accession>
<evidence type="ECO:0000313" key="3">
    <source>
        <dbReference type="Proteomes" id="UP000239866"/>
    </source>
</evidence>
<dbReference type="Proteomes" id="UP000239866">
    <property type="component" value="Unassembled WGS sequence"/>
</dbReference>
<keyword evidence="1 2" id="KW-0489">Methyltransferase</keyword>
<dbReference type="GO" id="GO:0036307">
    <property type="term" value="F:23S rRNA (adenine(2030)-N(6))-methyltransferase activity"/>
    <property type="evidence" value="ECO:0007669"/>
    <property type="project" value="UniProtKB-UniRule"/>
</dbReference>
<dbReference type="EMBL" id="PXNP01000085">
    <property type="protein sequence ID" value="PSF06066.1"/>
    <property type="molecule type" value="Genomic_DNA"/>
</dbReference>
<dbReference type="AlphaFoldDB" id="A0A2T1K7D8"/>
<protein>
    <recommendedName>
        <fullName evidence="1">Ribosomal RNA large subunit methyltransferase J</fullName>
        <ecNumber evidence="1">2.1.1.266</ecNumber>
    </recommendedName>
    <alternativeName>
        <fullName evidence="1">23S rRNA (adenine(2030)-N6)-methyltransferase</fullName>
    </alternativeName>
    <alternativeName>
        <fullName evidence="1">23S rRNA m6A2030 methyltransferase</fullName>
    </alternativeName>
</protein>
<comment type="similarity">
    <text evidence="1">Belongs to the RlmJ family.</text>
</comment>